<evidence type="ECO:0000259" key="4">
    <source>
        <dbReference type="Pfam" id="PF01103"/>
    </source>
</evidence>
<evidence type="ECO:0000256" key="2">
    <source>
        <dbReference type="ARBA" id="ARBA00023136"/>
    </source>
</evidence>
<dbReference type="InterPro" id="IPR000184">
    <property type="entry name" value="Bac_surfAg_D15"/>
</dbReference>
<dbReference type="EMBL" id="DSRP01000729">
    <property type="protein sequence ID" value="HGG93359.1"/>
    <property type="molecule type" value="Genomic_DNA"/>
</dbReference>
<feature type="domain" description="Bacterial surface antigen (D15)" evidence="4">
    <location>
        <begin position="325"/>
        <end position="623"/>
    </location>
</feature>
<accession>A0A7C4AI50</accession>
<organism evidence="5">
    <name type="scientific">Fundidesulfovibrio putealis</name>
    <dbReference type="NCBI Taxonomy" id="270496"/>
    <lineage>
        <taxon>Bacteria</taxon>
        <taxon>Pseudomonadati</taxon>
        <taxon>Thermodesulfobacteriota</taxon>
        <taxon>Desulfovibrionia</taxon>
        <taxon>Desulfovibrionales</taxon>
        <taxon>Desulfovibrionaceae</taxon>
        <taxon>Fundidesulfovibrio</taxon>
    </lineage>
</organism>
<keyword evidence="3" id="KW-0732">Signal</keyword>
<dbReference type="GO" id="GO:0019867">
    <property type="term" value="C:outer membrane"/>
    <property type="evidence" value="ECO:0007669"/>
    <property type="project" value="InterPro"/>
</dbReference>
<dbReference type="AlphaFoldDB" id="A0A7C4AI50"/>
<feature type="signal peptide" evidence="3">
    <location>
        <begin position="1"/>
        <end position="40"/>
    </location>
</feature>
<gene>
    <name evidence="5" type="ORF">ENR59_10485</name>
</gene>
<dbReference type="Gene3D" id="2.40.160.50">
    <property type="entry name" value="membrane protein fhac: a member of the omp85/tpsb transporter family"/>
    <property type="match status" value="1"/>
</dbReference>
<dbReference type="Gene3D" id="3.10.20.310">
    <property type="entry name" value="membrane protein fhac"/>
    <property type="match status" value="1"/>
</dbReference>
<evidence type="ECO:0000313" key="5">
    <source>
        <dbReference type="EMBL" id="HGG93359.1"/>
    </source>
</evidence>
<dbReference type="PANTHER" id="PTHR12815:SF42">
    <property type="entry name" value="BACTERIAL SURFACE ANTIGEN (D15) DOMAIN-CONTAINING PROTEIN"/>
    <property type="match status" value="1"/>
</dbReference>
<comment type="subcellular location">
    <subcellularLocation>
        <location evidence="1">Membrane</location>
    </subcellularLocation>
</comment>
<dbReference type="InterPro" id="IPR039910">
    <property type="entry name" value="D15-like"/>
</dbReference>
<dbReference type="Pfam" id="PF01103">
    <property type="entry name" value="Omp85"/>
    <property type="match status" value="1"/>
</dbReference>
<protein>
    <submittedName>
        <fullName evidence="5">Outer membrane protein assembly factor</fullName>
    </submittedName>
</protein>
<keyword evidence="2" id="KW-0472">Membrane</keyword>
<dbReference type="PANTHER" id="PTHR12815">
    <property type="entry name" value="SORTING AND ASSEMBLY MACHINERY SAMM50 PROTEIN FAMILY MEMBER"/>
    <property type="match status" value="1"/>
</dbReference>
<name>A0A7C4AI50_9BACT</name>
<evidence type="ECO:0000256" key="1">
    <source>
        <dbReference type="ARBA" id="ARBA00004370"/>
    </source>
</evidence>
<feature type="chain" id="PRO_5027885109" evidence="3">
    <location>
        <begin position="41"/>
        <end position="623"/>
    </location>
</feature>
<sequence>METTVHRKIDDTLARAIRAGRLAALAALAVALLVTAPALAADQAEGGGGSPVRYQVAFEGVEDKRLLDLLRSVSRTVELRDKPPASLFLLRGRARSDLKKLKDAMASRGYFAAKADFSVDEGASPVAVTFKVDPGGAFLLKWVDVELPEGGELVNFTLPEAGELGLSLDAPAVSKDIVDAQEKLVMVFKNKGRPFARLVRRKAVADFRELTLHVTYIVDPGPRAVFGPTVFTGLKTVEEGLVAPLVPWREGEEYSQEKVDLLRRRLTDLGLFAKASVAPRRDLEDRDKAVIEAGLTERKHRTFKGGVTYNTDDGPGARVFWEHRNLFGRGERLRLQASASPVNKFFEAKFEQPFFLDRNQRLLAGFKAADENTDAYHGQNVTAEVKVTRKLGDRFSAEAGAGWRSSLVYDDAANPDVSDTRYNLASVLLGLSADTRDDPLDATRGWLLSLGVMPHFGVRGESLNFVKASVSGAHYLNILEKPSVVLASRVCVGSLSGVGASKLVPPDVRFYAGGSGSIRGYAYQKAGPLRGDKPLGGRSLFDFSAELRLRLTELFGLVFFLDGGNAYETEYPDPGKGILAGVGTGVRLFTPIGPFRVDVATPLYRRKDVDDAFQLYISLGQAF</sequence>
<comment type="caution">
    <text evidence="5">The sequence shown here is derived from an EMBL/GenBank/DDBJ whole genome shotgun (WGS) entry which is preliminary data.</text>
</comment>
<reference evidence="5" key="1">
    <citation type="journal article" date="2020" name="mSystems">
        <title>Genome- and Community-Level Interaction Insights into Carbon Utilization and Element Cycling Functions of Hydrothermarchaeota in Hydrothermal Sediment.</title>
        <authorList>
            <person name="Zhou Z."/>
            <person name="Liu Y."/>
            <person name="Xu W."/>
            <person name="Pan J."/>
            <person name="Luo Z.H."/>
            <person name="Li M."/>
        </authorList>
    </citation>
    <scope>NUCLEOTIDE SEQUENCE [LARGE SCALE GENOMIC DNA]</scope>
    <source>
        <strain evidence="5">SpSt-413</strain>
    </source>
</reference>
<evidence type="ECO:0000256" key="3">
    <source>
        <dbReference type="SAM" id="SignalP"/>
    </source>
</evidence>
<proteinExistence type="predicted"/>